<dbReference type="GO" id="GO:0003676">
    <property type="term" value="F:nucleic acid binding"/>
    <property type="evidence" value="ECO:0007669"/>
    <property type="project" value="InterPro"/>
</dbReference>
<dbReference type="PANTHER" id="PTHR47074:SF61">
    <property type="entry name" value="RNASE H TYPE-1 DOMAIN-CONTAINING PROTEIN"/>
    <property type="match status" value="1"/>
</dbReference>
<reference evidence="2 3" key="1">
    <citation type="journal article" date="2019" name="Genome Biol. Evol.">
        <title>Insights into the evolution of the New World diploid cottons (Gossypium, subgenus Houzingenia) based on genome sequencing.</title>
        <authorList>
            <person name="Grover C.E."/>
            <person name="Arick M.A. 2nd"/>
            <person name="Thrash A."/>
            <person name="Conover J.L."/>
            <person name="Sanders W.S."/>
            <person name="Peterson D.G."/>
            <person name="Frelichowski J.E."/>
            <person name="Scheffler J.A."/>
            <person name="Scheffler B.E."/>
            <person name="Wendel J.F."/>
        </authorList>
    </citation>
    <scope>NUCLEOTIDE SEQUENCE [LARGE SCALE GENOMIC DNA]</scope>
    <source>
        <strain evidence="2">0</strain>
        <tissue evidence="2">Leaf</tissue>
    </source>
</reference>
<evidence type="ECO:0000313" key="3">
    <source>
        <dbReference type="Proteomes" id="UP000593560"/>
    </source>
</evidence>
<organism evidence="2 3">
    <name type="scientific">Gossypium harknessii</name>
    <dbReference type="NCBI Taxonomy" id="34285"/>
    <lineage>
        <taxon>Eukaryota</taxon>
        <taxon>Viridiplantae</taxon>
        <taxon>Streptophyta</taxon>
        <taxon>Embryophyta</taxon>
        <taxon>Tracheophyta</taxon>
        <taxon>Spermatophyta</taxon>
        <taxon>Magnoliopsida</taxon>
        <taxon>eudicotyledons</taxon>
        <taxon>Gunneridae</taxon>
        <taxon>Pentapetalae</taxon>
        <taxon>rosids</taxon>
        <taxon>malvids</taxon>
        <taxon>Malvales</taxon>
        <taxon>Malvaceae</taxon>
        <taxon>Malvoideae</taxon>
        <taxon>Gossypium</taxon>
    </lineage>
</organism>
<proteinExistence type="predicted"/>
<keyword evidence="3" id="KW-1185">Reference proteome</keyword>
<evidence type="ECO:0000259" key="1">
    <source>
        <dbReference type="Pfam" id="PF13456"/>
    </source>
</evidence>
<dbReference type="OrthoDB" id="993362at2759"/>
<protein>
    <recommendedName>
        <fullName evidence="1">RNase H type-1 domain-containing protein</fullName>
    </recommendedName>
</protein>
<dbReference type="PANTHER" id="PTHR47074">
    <property type="entry name" value="BNAC02G40300D PROTEIN"/>
    <property type="match status" value="1"/>
</dbReference>
<feature type="non-terminal residue" evidence="2">
    <location>
        <position position="1"/>
    </location>
</feature>
<dbReference type="InterPro" id="IPR002156">
    <property type="entry name" value="RNaseH_domain"/>
</dbReference>
<name>A0A7J9I6G3_9ROSI</name>
<evidence type="ECO:0000313" key="2">
    <source>
        <dbReference type="EMBL" id="MBA0817697.1"/>
    </source>
</evidence>
<comment type="caution">
    <text evidence="2">The sequence shown here is derived from an EMBL/GenBank/DDBJ whole genome shotgun (WGS) entry which is preliminary data.</text>
</comment>
<dbReference type="AlphaFoldDB" id="A0A7J9I6G3"/>
<sequence>MDINSKKLSAISLWALWYKRNKLVNEGLNFELHELVGFVQSYGQDLSFVKTKDLTAGMKRNGLWRPPKPGIIKLNFDSSFVSNSNFSISAVIARDFEGLIMGACDSLTIIKKLETNITDRSVLNPISQHIRVLAEAFEEVTYNYVPREANRAAYELAMVGRNQKIPCFWVEEAPHLVIEVAELDRQAWYSRGGSGC</sequence>
<dbReference type="Proteomes" id="UP000593560">
    <property type="component" value="Unassembled WGS sequence"/>
</dbReference>
<dbReference type="Pfam" id="PF13456">
    <property type="entry name" value="RVT_3"/>
    <property type="match status" value="1"/>
</dbReference>
<accession>A0A7J9I6G3</accession>
<dbReference type="EMBL" id="JABFAD010079910">
    <property type="protein sequence ID" value="MBA0817697.1"/>
    <property type="molecule type" value="Genomic_DNA"/>
</dbReference>
<dbReference type="InterPro" id="IPR052929">
    <property type="entry name" value="RNase_H-like_EbsB-rel"/>
</dbReference>
<dbReference type="GO" id="GO:0004523">
    <property type="term" value="F:RNA-DNA hybrid ribonuclease activity"/>
    <property type="evidence" value="ECO:0007669"/>
    <property type="project" value="InterPro"/>
</dbReference>
<gene>
    <name evidence="2" type="ORF">Gohar_028092</name>
</gene>
<feature type="domain" description="RNase H type-1" evidence="1">
    <location>
        <begin position="102"/>
        <end position="157"/>
    </location>
</feature>